<dbReference type="InterPro" id="IPR032567">
    <property type="entry name" value="RTL1-rel"/>
</dbReference>
<organism evidence="2">
    <name type="scientific">Tanacetum cinerariifolium</name>
    <name type="common">Dalmatian daisy</name>
    <name type="synonym">Chrysanthemum cinerariifolium</name>
    <dbReference type="NCBI Taxonomy" id="118510"/>
    <lineage>
        <taxon>Eukaryota</taxon>
        <taxon>Viridiplantae</taxon>
        <taxon>Streptophyta</taxon>
        <taxon>Embryophyta</taxon>
        <taxon>Tracheophyta</taxon>
        <taxon>Spermatophyta</taxon>
        <taxon>Magnoliopsida</taxon>
        <taxon>eudicotyledons</taxon>
        <taxon>Gunneridae</taxon>
        <taxon>Pentapetalae</taxon>
        <taxon>asterids</taxon>
        <taxon>campanulids</taxon>
        <taxon>Asterales</taxon>
        <taxon>Asteraceae</taxon>
        <taxon>Asteroideae</taxon>
        <taxon>Anthemideae</taxon>
        <taxon>Anthemidinae</taxon>
        <taxon>Tanacetum</taxon>
    </lineage>
</organism>
<sequence length="529" mass="58660">MDLDKEEEDLEMDLDEEEEDPEIDVHDEEEEPLPASPPPLPFKGPFSTYEVGKPSSVASASLFSARYALNQLRQDFGILGGHVQSLTRDKFTWEMSFVVERDILELMNGSTATGDRLTLLEQDQIKNREEIQSLKNQVQSANIFATLVIIDRDRIEKTQDQDGKQIQELRQRLTSAEIRLKVASVDRYRLKSAKATKVAKAAAAAKTTRAAATAGGAGGSNNARPDAGAVGPNVARLTVGVIAINAVHDVRGCSYKEFMNYKPINFKRTKGVVGLTRWFERSESVFLISKCAENAKVKYTTSTLLDEALSWWSFYCPRNEVQKLEVKLWNHMVKGVDITTYNHQFQELAILCPAMAPTIENLFERQEKARGYATAVAAPARGRGYAGGARGKAYVLGDKNVQQDTNVVTGTFLLNNHYAKNLFDSGADKSFVSTSFTSLLNITPTTLDTAFTIELANGNEKVVHIPINNETLVIRGDQSGTHLNIISCLKTQKYIKLPPPRQVEFQIELVPSAAPVSRVPYRLAPSEMQ</sequence>
<comment type="caution">
    <text evidence="2">The sequence shown here is derived from an EMBL/GenBank/DDBJ whole genome shotgun (WGS) entry which is preliminary data.</text>
</comment>
<proteinExistence type="predicted"/>
<dbReference type="CDD" id="cd00303">
    <property type="entry name" value="retropepsin_like"/>
    <property type="match status" value="1"/>
</dbReference>
<gene>
    <name evidence="2" type="ORF">Tci_369888</name>
</gene>
<accession>A0A699HBR7</accession>
<feature type="compositionally biased region" description="Acidic residues" evidence="1">
    <location>
        <begin position="1"/>
        <end position="32"/>
    </location>
</feature>
<evidence type="ECO:0000256" key="1">
    <source>
        <dbReference type="SAM" id="MobiDB-lite"/>
    </source>
</evidence>
<protein>
    <recommendedName>
        <fullName evidence="3">Reverse transcriptase domain-containing protein</fullName>
    </recommendedName>
</protein>
<evidence type="ECO:0000313" key="2">
    <source>
        <dbReference type="EMBL" id="GEX97913.1"/>
    </source>
</evidence>
<dbReference type="PANTHER" id="PTHR15503">
    <property type="entry name" value="LDOC1 RELATED"/>
    <property type="match status" value="1"/>
</dbReference>
<dbReference type="Pfam" id="PF08284">
    <property type="entry name" value="RVP_2"/>
    <property type="match status" value="1"/>
</dbReference>
<dbReference type="AlphaFoldDB" id="A0A699HBR7"/>
<dbReference type="PANTHER" id="PTHR15503:SF45">
    <property type="entry name" value="RNA-DIRECTED DNA POLYMERASE HOMOLOG"/>
    <property type="match status" value="1"/>
</dbReference>
<evidence type="ECO:0008006" key="3">
    <source>
        <dbReference type="Google" id="ProtNLM"/>
    </source>
</evidence>
<dbReference type="EMBL" id="BKCJ010143118">
    <property type="protein sequence ID" value="GEX97913.1"/>
    <property type="molecule type" value="Genomic_DNA"/>
</dbReference>
<feature type="region of interest" description="Disordered" evidence="1">
    <location>
        <begin position="1"/>
        <end position="39"/>
    </location>
</feature>
<name>A0A699HBR7_TANCI</name>
<reference evidence="2" key="1">
    <citation type="journal article" date="2019" name="Sci. Rep.">
        <title>Draft genome of Tanacetum cinerariifolium, the natural source of mosquito coil.</title>
        <authorList>
            <person name="Yamashiro T."/>
            <person name="Shiraishi A."/>
            <person name="Satake H."/>
            <person name="Nakayama K."/>
        </authorList>
    </citation>
    <scope>NUCLEOTIDE SEQUENCE</scope>
</reference>